<sequence>MQTMNWRRWAAVVLLTPLIVSCKDIGDGEGGQCEPCRSSSPQCDSGMSCATFDGPFGKDHQLCAKPDTRSCPVS</sequence>
<dbReference type="RefSeq" id="WP_173122782.1">
    <property type="nucleotide sequence ID" value="NZ_JABRWJ010000003.1"/>
</dbReference>
<accession>A0ABX2EGG1</accession>
<reference evidence="1 2" key="1">
    <citation type="submission" date="2020-05" db="EMBL/GenBank/DDBJ databases">
        <title>Aquincola sp. isolate from soil.</title>
        <authorList>
            <person name="Han J."/>
            <person name="Kim D.-U."/>
        </authorList>
    </citation>
    <scope>NUCLEOTIDE SEQUENCE [LARGE SCALE GENOMIC DNA]</scope>
    <source>
        <strain evidence="1 2">S2</strain>
    </source>
</reference>
<keyword evidence="2" id="KW-1185">Reference proteome</keyword>
<dbReference type="PROSITE" id="PS51257">
    <property type="entry name" value="PROKAR_LIPOPROTEIN"/>
    <property type="match status" value="1"/>
</dbReference>
<evidence type="ECO:0000313" key="1">
    <source>
        <dbReference type="EMBL" id="NRF67687.1"/>
    </source>
</evidence>
<name>A0ABX2EGG1_9BURK</name>
<gene>
    <name evidence="1" type="ORF">HLB44_11890</name>
</gene>
<proteinExistence type="predicted"/>
<comment type="caution">
    <text evidence="1">The sequence shown here is derived from an EMBL/GenBank/DDBJ whole genome shotgun (WGS) entry which is preliminary data.</text>
</comment>
<dbReference type="EMBL" id="JABRWJ010000003">
    <property type="protein sequence ID" value="NRF67687.1"/>
    <property type="molecule type" value="Genomic_DNA"/>
</dbReference>
<dbReference type="Proteomes" id="UP000737171">
    <property type="component" value="Unassembled WGS sequence"/>
</dbReference>
<organism evidence="1 2">
    <name type="scientific">Pseudaquabacterium terrae</name>
    <dbReference type="NCBI Taxonomy" id="2732868"/>
    <lineage>
        <taxon>Bacteria</taxon>
        <taxon>Pseudomonadati</taxon>
        <taxon>Pseudomonadota</taxon>
        <taxon>Betaproteobacteria</taxon>
        <taxon>Burkholderiales</taxon>
        <taxon>Sphaerotilaceae</taxon>
        <taxon>Pseudaquabacterium</taxon>
    </lineage>
</organism>
<protein>
    <submittedName>
        <fullName evidence="1">Uncharacterized protein</fullName>
    </submittedName>
</protein>
<evidence type="ECO:0000313" key="2">
    <source>
        <dbReference type="Proteomes" id="UP000737171"/>
    </source>
</evidence>